<accession>C7R2D0</accession>
<keyword evidence="2" id="KW-1185">Reference proteome</keyword>
<gene>
    <name evidence="1" type="ordered locus">Jden_0839</name>
</gene>
<organism evidence="1 2">
    <name type="scientific">Jonesia denitrificans (strain ATCC 14870 / DSM 20603 / BCRC 15368 / CIP 55.134 / JCM 11481 / NBRC 15587 / NCTC 10816 / Prevot 55134)</name>
    <name type="common">Listeria denitrificans</name>
    <dbReference type="NCBI Taxonomy" id="471856"/>
    <lineage>
        <taxon>Bacteria</taxon>
        <taxon>Bacillati</taxon>
        <taxon>Actinomycetota</taxon>
        <taxon>Actinomycetes</taxon>
        <taxon>Micrococcales</taxon>
        <taxon>Jonesiaceae</taxon>
        <taxon>Jonesia</taxon>
    </lineage>
</organism>
<dbReference type="OrthoDB" id="8441777at2"/>
<name>C7R2D0_JONDD</name>
<proteinExistence type="predicted"/>
<dbReference type="InterPro" id="IPR046561">
    <property type="entry name" value="DUF6716"/>
</dbReference>
<dbReference type="KEGG" id="jde:Jden_0839"/>
<evidence type="ECO:0000313" key="2">
    <source>
        <dbReference type="Proteomes" id="UP000000628"/>
    </source>
</evidence>
<dbReference type="STRING" id="471856.Jden_0839"/>
<sequence length="404" mass="44783">MSSVRRVFAVVDSDSYLKWAATTLERLSEQWGVDHELRVVIASSPIAPSVVQQHAATAETRWSQKPLEVMKPGELRQALRDWSPDCVLLAATGPVVEWVADMAAALPAPPVLLTGIPGMALPARRRGLRFRRRVHGWIVHSLREKTEYQALLDDEEQQCTLIVSPLPFLPRRHGDHAGSSSPRIDRLVFTTQAKVPSARHQREAILMALHDTAVAHPDVSVVVKVRAVAGEQQTHNELFPYDVLWQDMCANQPQLDAHLITFASGPLSDWLIPGTAHVTVSSTAALESLAVGLPTGIIGDFGVNERLLNAVFLDSGCVMALEDIPHLQFPEPDPTWLRTNYFHDFPSELPATLDALLALRDSGTLVTSPASKGVREWRRKYRNRLRSTLPEQVVEAAKVVRGRR</sequence>
<dbReference type="AlphaFoldDB" id="C7R2D0"/>
<dbReference type="RefSeq" id="WP_015771129.1">
    <property type="nucleotide sequence ID" value="NC_013174.1"/>
</dbReference>
<evidence type="ECO:0000313" key="1">
    <source>
        <dbReference type="EMBL" id="ACV08501.1"/>
    </source>
</evidence>
<dbReference type="EMBL" id="CP001706">
    <property type="protein sequence ID" value="ACV08501.1"/>
    <property type="molecule type" value="Genomic_DNA"/>
</dbReference>
<dbReference type="Pfam" id="PF20471">
    <property type="entry name" value="DUF6716"/>
    <property type="match status" value="1"/>
</dbReference>
<protein>
    <submittedName>
        <fullName evidence="1">Uncharacterized protein</fullName>
    </submittedName>
</protein>
<dbReference type="eggNOG" id="ENOG502ZKZH">
    <property type="taxonomic scope" value="Bacteria"/>
</dbReference>
<reference evidence="1 2" key="1">
    <citation type="journal article" date="2009" name="Stand. Genomic Sci.">
        <title>Complete genome sequence of Jonesia denitrificans type strain (Prevot 55134).</title>
        <authorList>
            <person name="Pukall R."/>
            <person name="Gehrich-Schroter G."/>
            <person name="Lapidus A."/>
            <person name="Nolan M."/>
            <person name="Glavina Del Rio T."/>
            <person name="Lucas S."/>
            <person name="Chen F."/>
            <person name="Tice H."/>
            <person name="Pitluck S."/>
            <person name="Cheng J.F."/>
            <person name="Copeland A."/>
            <person name="Saunders E."/>
            <person name="Brettin T."/>
            <person name="Detter J.C."/>
            <person name="Bruce D."/>
            <person name="Goodwin L."/>
            <person name="Pati A."/>
            <person name="Ivanova N."/>
            <person name="Mavromatis K."/>
            <person name="Ovchinnikova G."/>
            <person name="Chen A."/>
            <person name="Palaniappan K."/>
            <person name="Land M."/>
            <person name="Hauser L."/>
            <person name="Chang Y.J."/>
            <person name="Jeffries C.D."/>
            <person name="Chain P."/>
            <person name="Goker M."/>
            <person name="Bristow J."/>
            <person name="Eisen J.A."/>
            <person name="Markowitz V."/>
            <person name="Hugenholtz P."/>
            <person name="Kyrpides N.C."/>
            <person name="Klenk H.P."/>
            <person name="Han C."/>
        </authorList>
    </citation>
    <scope>NUCLEOTIDE SEQUENCE [LARGE SCALE GENOMIC DNA]</scope>
    <source>
        <strain evidence="2">ATCC 14870 / DSM 20603 / BCRC 15368 / CIP 55.134 / JCM 11481 / NBRC 15587 / NCTC 10816 / Prevot 55134</strain>
    </source>
</reference>
<dbReference type="Proteomes" id="UP000000628">
    <property type="component" value="Chromosome"/>
</dbReference>
<dbReference type="HOGENOM" id="CLU_040401_0_0_11"/>